<keyword evidence="1" id="KW-0472">Membrane</keyword>
<keyword evidence="3" id="KW-1185">Reference proteome</keyword>
<dbReference type="Proteomes" id="UP000324632">
    <property type="component" value="Chromosome 5"/>
</dbReference>
<feature type="transmembrane region" description="Helical" evidence="1">
    <location>
        <begin position="20"/>
        <end position="41"/>
    </location>
</feature>
<protein>
    <submittedName>
        <fullName evidence="2">Uncharacterized protein</fullName>
    </submittedName>
</protein>
<dbReference type="EMBL" id="SOYY01000005">
    <property type="protein sequence ID" value="KAA0721565.1"/>
    <property type="molecule type" value="Genomic_DNA"/>
</dbReference>
<gene>
    <name evidence="2" type="ORF">E1301_Tti019439</name>
</gene>
<keyword evidence="1" id="KW-0812">Transmembrane</keyword>
<organism evidence="2 3">
    <name type="scientific">Triplophysa tibetana</name>
    <dbReference type="NCBI Taxonomy" id="1572043"/>
    <lineage>
        <taxon>Eukaryota</taxon>
        <taxon>Metazoa</taxon>
        <taxon>Chordata</taxon>
        <taxon>Craniata</taxon>
        <taxon>Vertebrata</taxon>
        <taxon>Euteleostomi</taxon>
        <taxon>Actinopterygii</taxon>
        <taxon>Neopterygii</taxon>
        <taxon>Teleostei</taxon>
        <taxon>Ostariophysi</taxon>
        <taxon>Cypriniformes</taxon>
        <taxon>Nemacheilidae</taxon>
        <taxon>Triplophysa</taxon>
    </lineage>
</organism>
<proteinExistence type="predicted"/>
<sequence>MLVTIENGAVALFNPGEHRISSLHLPLVSFLPLFFFLLVFVKRITEGCWLEHGVVSLVDILRWCCMYTVCCALCVCVCVCVCECLCVSVCV</sequence>
<dbReference type="AlphaFoldDB" id="A0A5A9PIG1"/>
<reference evidence="2 3" key="1">
    <citation type="journal article" date="2019" name="Mol. Ecol. Resour.">
        <title>Chromosome-level genome assembly of Triplophysa tibetana, a fish adapted to the harsh high-altitude environment of the Tibetan Plateau.</title>
        <authorList>
            <person name="Yang X."/>
            <person name="Liu H."/>
            <person name="Ma Z."/>
            <person name="Zou Y."/>
            <person name="Zou M."/>
            <person name="Mao Y."/>
            <person name="Li X."/>
            <person name="Wang H."/>
            <person name="Chen T."/>
            <person name="Wang W."/>
            <person name="Yang R."/>
        </authorList>
    </citation>
    <scope>NUCLEOTIDE SEQUENCE [LARGE SCALE GENOMIC DNA]</scope>
    <source>
        <strain evidence="2">TTIB1903HZAU</strain>
        <tissue evidence="2">Muscle</tissue>
    </source>
</reference>
<evidence type="ECO:0000313" key="3">
    <source>
        <dbReference type="Proteomes" id="UP000324632"/>
    </source>
</evidence>
<name>A0A5A9PIG1_9TELE</name>
<accession>A0A5A9PIG1</accession>
<evidence type="ECO:0000313" key="2">
    <source>
        <dbReference type="EMBL" id="KAA0721565.1"/>
    </source>
</evidence>
<comment type="caution">
    <text evidence="2">The sequence shown here is derived from an EMBL/GenBank/DDBJ whole genome shotgun (WGS) entry which is preliminary data.</text>
</comment>
<keyword evidence="1" id="KW-1133">Transmembrane helix</keyword>
<evidence type="ECO:0000256" key="1">
    <source>
        <dbReference type="SAM" id="Phobius"/>
    </source>
</evidence>